<dbReference type="SUPFAM" id="SSF46565">
    <property type="entry name" value="Chaperone J-domain"/>
    <property type="match status" value="1"/>
</dbReference>
<evidence type="ECO:0000313" key="12">
    <source>
        <dbReference type="EMBL" id="KXS20676.1"/>
    </source>
</evidence>
<dbReference type="EMBL" id="KQ965735">
    <property type="protein sequence ID" value="KXS20676.1"/>
    <property type="molecule type" value="Genomic_DNA"/>
</dbReference>
<feature type="transmembrane region" description="Helical" evidence="10">
    <location>
        <begin position="76"/>
        <end position="94"/>
    </location>
</feature>
<feature type="compositionally biased region" description="Low complexity" evidence="9">
    <location>
        <begin position="516"/>
        <end position="543"/>
    </location>
</feature>
<organism evidence="12 13">
    <name type="scientific">Gonapodya prolifera (strain JEL478)</name>
    <name type="common">Monoblepharis prolifera</name>
    <dbReference type="NCBI Taxonomy" id="1344416"/>
    <lineage>
        <taxon>Eukaryota</taxon>
        <taxon>Fungi</taxon>
        <taxon>Fungi incertae sedis</taxon>
        <taxon>Chytridiomycota</taxon>
        <taxon>Chytridiomycota incertae sedis</taxon>
        <taxon>Monoblepharidomycetes</taxon>
        <taxon>Monoblepharidales</taxon>
        <taxon>Gonapodyaceae</taxon>
        <taxon>Gonapodya</taxon>
    </lineage>
</organism>
<feature type="compositionally biased region" description="Basic and acidic residues" evidence="9">
    <location>
        <begin position="497"/>
        <end position="509"/>
    </location>
</feature>
<dbReference type="PROSITE" id="PS50076">
    <property type="entry name" value="DNAJ_2"/>
    <property type="match status" value="1"/>
</dbReference>
<dbReference type="Gene3D" id="1.10.150.20">
    <property type="entry name" value="5' to 3' exonuclease, C-terminal subdomain"/>
    <property type="match status" value="1"/>
</dbReference>
<evidence type="ECO:0000256" key="1">
    <source>
        <dbReference type="ARBA" id="ARBA00004477"/>
    </source>
</evidence>
<feature type="region of interest" description="Disordered" evidence="9">
    <location>
        <begin position="706"/>
        <end position="729"/>
    </location>
</feature>
<dbReference type="STRING" id="1344416.A0A139AVA2"/>
<dbReference type="GO" id="GO:0008320">
    <property type="term" value="F:protein transmembrane transporter activity"/>
    <property type="evidence" value="ECO:0007669"/>
    <property type="project" value="TreeGrafter"/>
</dbReference>
<dbReference type="InterPro" id="IPR004179">
    <property type="entry name" value="Sec63-dom"/>
</dbReference>
<dbReference type="Pfam" id="PF02889">
    <property type="entry name" value="Sec63"/>
    <property type="match status" value="1"/>
</dbReference>
<dbReference type="AlphaFoldDB" id="A0A139AVA2"/>
<dbReference type="InterPro" id="IPR014756">
    <property type="entry name" value="Ig_E-set"/>
</dbReference>
<dbReference type="Gene3D" id="1.10.3380.10">
    <property type="entry name" value="Sec63 N-terminal domain-like domain"/>
    <property type="match status" value="1"/>
</dbReference>
<protein>
    <recommendedName>
        <fullName evidence="11">J domain-containing protein</fullName>
    </recommendedName>
</protein>
<dbReference type="OMA" id="RAILHAH"/>
<evidence type="ECO:0000313" key="13">
    <source>
        <dbReference type="Proteomes" id="UP000070544"/>
    </source>
</evidence>
<evidence type="ECO:0000256" key="3">
    <source>
        <dbReference type="ARBA" id="ARBA00022692"/>
    </source>
</evidence>
<feature type="region of interest" description="Disordered" evidence="9">
    <location>
        <begin position="671"/>
        <end position="690"/>
    </location>
</feature>
<evidence type="ECO:0000256" key="4">
    <source>
        <dbReference type="ARBA" id="ARBA00022824"/>
    </source>
</evidence>
<evidence type="ECO:0000256" key="10">
    <source>
        <dbReference type="SAM" id="Phobius"/>
    </source>
</evidence>
<name>A0A139AVA2_GONPJ</name>
<dbReference type="GO" id="GO:0006620">
    <property type="term" value="P:post-translational protein targeting to endoplasmic reticulum membrane"/>
    <property type="evidence" value="ECO:0007669"/>
    <property type="project" value="TreeGrafter"/>
</dbReference>
<keyword evidence="5" id="KW-0653">Protein transport</keyword>
<keyword evidence="4" id="KW-0256">Endoplasmic reticulum</keyword>
<dbReference type="InterPro" id="IPR001623">
    <property type="entry name" value="DnaJ_domain"/>
</dbReference>
<feature type="compositionally biased region" description="Acidic residues" evidence="9">
    <location>
        <begin position="676"/>
        <end position="690"/>
    </location>
</feature>
<dbReference type="Proteomes" id="UP000070544">
    <property type="component" value="Unassembled WGS sequence"/>
</dbReference>
<dbReference type="SUPFAM" id="SSF81296">
    <property type="entry name" value="E set domains"/>
    <property type="match status" value="1"/>
</dbReference>
<dbReference type="CDD" id="cd06257">
    <property type="entry name" value="DnaJ"/>
    <property type="match status" value="1"/>
</dbReference>
<keyword evidence="7 10" id="KW-0472">Membrane</keyword>
<dbReference type="SMART" id="SM00973">
    <property type="entry name" value="Sec63"/>
    <property type="match status" value="1"/>
</dbReference>
<evidence type="ECO:0000256" key="8">
    <source>
        <dbReference type="ARBA" id="ARBA00023186"/>
    </source>
</evidence>
<gene>
    <name evidence="12" type="ORF">M427DRAFT_52263</name>
</gene>
<reference evidence="12 13" key="1">
    <citation type="journal article" date="2015" name="Genome Biol. Evol.">
        <title>Phylogenomic analyses indicate that early fungi evolved digesting cell walls of algal ancestors of land plants.</title>
        <authorList>
            <person name="Chang Y."/>
            <person name="Wang S."/>
            <person name="Sekimoto S."/>
            <person name="Aerts A.L."/>
            <person name="Choi C."/>
            <person name="Clum A."/>
            <person name="LaButti K.M."/>
            <person name="Lindquist E.A."/>
            <person name="Yee Ngan C."/>
            <person name="Ohm R.A."/>
            <person name="Salamov A.A."/>
            <person name="Grigoriev I.V."/>
            <person name="Spatafora J.W."/>
            <person name="Berbee M.L."/>
        </authorList>
    </citation>
    <scope>NUCLEOTIDE SEQUENCE [LARGE SCALE GENOMIC DNA]</scope>
    <source>
        <strain evidence="12 13">JEL478</strain>
    </source>
</reference>
<dbReference type="Gene3D" id="1.10.287.110">
    <property type="entry name" value="DnaJ domain"/>
    <property type="match status" value="1"/>
</dbReference>
<evidence type="ECO:0000259" key="11">
    <source>
        <dbReference type="PROSITE" id="PS50076"/>
    </source>
</evidence>
<feature type="transmembrane region" description="Helical" evidence="10">
    <location>
        <begin position="12"/>
        <end position="32"/>
    </location>
</feature>
<proteinExistence type="predicted"/>
<dbReference type="GO" id="GO:0006614">
    <property type="term" value="P:SRP-dependent cotranslational protein targeting to membrane"/>
    <property type="evidence" value="ECO:0007669"/>
    <property type="project" value="TreeGrafter"/>
</dbReference>
<comment type="subcellular location">
    <subcellularLocation>
        <location evidence="1">Endoplasmic reticulum membrane</location>
        <topology evidence="1">Multi-pass membrane protein</topology>
    </subcellularLocation>
</comment>
<dbReference type="GO" id="GO:0003723">
    <property type="term" value="F:RNA binding"/>
    <property type="evidence" value="ECO:0007669"/>
    <property type="project" value="TreeGrafter"/>
</dbReference>
<evidence type="ECO:0000256" key="2">
    <source>
        <dbReference type="ARBA" id="ARBA00022448"/>
    </source>
</evidence>
<dbReference type="PANTHER" id="PTHR24075:SF0">
    <property type="entry name" value="TRANSLOCATION PROTEIN SEC63 HOMOLOG"/>
    <property type="match status" value="1"/>
</dbReference>
<dbReference type="GO" id="GO:0031207">
    <property type="term" value="C:Sec62/Sec63 complex"/>
    <property type="evidence" value="ECO:0007669"/>
    <property type="project" value="TreeGrafter"/>
</dbReference>
<keyword evidence="8" id="KW-0143">Chaperone</keyword>
<dbReference type="InterPro" id="IPR036869">
    <property type="entry name" value="J_dom_sf"/>
</dbReference>
<evidence type="ECO:0000256" key="5">
    <source>
        <dbReference type="ARBA" id="ARBA00022927"/>
    </source>
</evidence>
<keyword evidence="2" id="KW-0813">Transport</keyword>
<sequence length="729" mass="81663">MAGMKYNYDESGLYFSYFLISFLFIGLLPWTYSLYQEFTDSSDSAAKSKLACSCDDCTRKRASSISRSKKRGKDSQWKLIATAVGYVTLLFLLYKISTTSSGEPELYNPYKILGISEGADSTEIRRAFRKLSLVWHPDKVDEEKKDAAGEMYVEISKAYKALTDEDIRKNWEEFGHPDGKQAVSVGIALPAWMVDAAGRNKVLAMYVVVLGIGLPIFVSRWWSSAKDYSPSRVLYKTGDLLKAALRVENMRFSQFLELLSLAFEWKLDEFPLADGRIVKGLSQNTPEELSKLYTIVRDAFDERTGERFEKPKKLLFNAPVDDPTWWKVLLLLYAHFARVRFGDSALEARWEEERKLVVEKSLHLVGAMLQTAAANYPFTGNVIALIELGQCLVQALWIHQSPLLQLPYVDREIMKHTKTKKREIKTIPQLLEMKPEDRQQLLRTLQPDQYRSCLLVAQGYPIVEVASAEAKVLGEERVIPESFVTLFVRIRMTTKRAEGENVAEVEQRPELSTQESVSGSDGDAVAGAKAAVDASPGANGPATKGKKGKPAADGATKADEGGAEEDEEEQKTLSWWETPKMSSEPVHAPFYPADKRPGWWIVFGFRGPNNNIPLLSVSKLVDLSEGKTKVAKVTFRAPPKVGVYQFVMWIKSDSWVGTDVFKDVKLVVQEPLPQTDEPDDDDISEPDEDTLAGAFTAAKKELAQMKREITGTAKKSGEDEDDDSSSDED</sequence>
<keyword evidence="3 10" id="KW-0812">Transmembrane</keyword>
<keyword evidence="6 10" id="KW-1133">Transmembrane helix</keyword>
<dbReference type="InterPro" id="IPR035892">
    <property type="entry name" value="C2_domain_sf"/>
</dbReference>
<dbReference type="Pfam" id="PF00226">
    <property type="entry name" value="DnaJ"/>
    <property type="match status" value="1"/>
</dbReference>
<dbReference type="OrthoDB" id="1734229at2759"/>
<dbReference type="SUPFAM" id="SSF158702">
    <property type="entry name" value="Sec63 N-terminal domain-like"/>
    <property type="match status" value="1"/>
</dbReference>
<feature type="region of interest" description="Disordered" evidence="9">
    <location>
        <begin position="497"/>
        <end position="579"/>
    </location>
</feature>
<feature type="compositionally biased region" description="Acidic residues" evidence="9">
    <location>
        <begin position="718"/>
        <end position="729"/>
    </location>
</feature>
<evidence type="ECO:0000256" key="9">
    <source>
        <dbReference type="SAM" id="MobiDB-lite"/>
    </source>
</evidence>
<dbReference type="PRINTS" id="PR00625">
    <property type="entry name" value="JDOMAIN"/>
</dbReference>
<dbReference type="SMART" id="SM00271">
    <property type="entry name" value="DnaJ"/>
    <property type="match status" value="1"/>
</dbReference>
<keyword evidence="13" id="KW-1185">Reference proteome</keyword>
<evidence type="ECO:0000256" key="7">
    <source>
        <dbReference type="ARBA" id="ARBA00023136"/>
    </source>
</evidence>
<evidence type="ECO:0000256" key="6">
    <source>
        <dbReference type="ARBA" id="ARBA00022989"/>
    </source>
</evidence>
<dbReference type="PANTHER" id="PTHR24075">
    <property type="entry name" value="SEC63 DOMAIN-CONTAINING"/>
    <property type="match status" value="1"/>
</dbReference>
<feature type="transmembrane region" description="Helical" evidence="10">
    <location>
        <begin position="203"/>
        <end position="222"/>
    </location>
</feature>
<accession>A0A139AVA2</accession>
<dbReference type="Gene3D" id="2.60.40.150">
    <property type="entry name" value="C2 domain"/>
    <property type="match status" value="1"/>
</dbReference>
<feature type="domain" description="J" evidence="11">
    <location>
        <begin position="108"/>
        <end position="175"/>
    </location>
</feature>